<dbReference type="AlphaFoldDB" id="A0A4Y2VNR7"/>
<organism evidence="1 2">
    <name type="scientific">Araneus ventricosus</name>
    <name type="common">Orbweaver spider</name>
    <name type="synonym">Epeira ventricosa</name>
    <dbReference type="NCBI Taxonomy" id="182803"/>
    <lineage>
        <taxon>Eukaryota</taxon>
        <taxon>Metazoa</taxon>
        <taxon>Ecdysozoa</taxon>
        <taxon>Arthropoda</taxon>
        <taxon>Chelicerata</taxon>
        <taxon>Arachnida</taxon>
        <taxon>Araneae</taxon>
        <taxon>Araneomorphae</taxon>
        <taxon>Entelegynae</taxon>
        <taxon>Araneoidea</taxon>
        <taxon>Araneidae</taxon>
        <taxon>Araneus</taxon>
    </lineage>
</organism>
<accession>A0A4Y2VNR7</accession>
<evidence type="ECO:0000313" key="1">
    <source>
        <dbReference type="EMBL" id="GBO25397.1"/>
    </source>
</evidence>
<dbReference type="OrthoDB" id="413361at2759"/>
<protein>
    <submittedName>
        <fullName evidence="1">Uncharacterized protein</fullName>
    </submittedName>
</protein>
<sequence>MCSRKEWFSSLEPASESKCAHKSQFFVRIGIIRGEISNNFEFRIDAALYVPNLNGPSCFSAKDRAAATET</sequence>
<feature type="non-terminal residue" evidence="1">
    <location>
        <position position="70"/>
    </location>
</feature>
<gene>
    <name evidence="1" type="ORF">AVEN_105199_1</name>
</gene>
<keyword evidence="2" id="KW-1185">Reference proteome</keyword>
<reference evidence="1 2" key="1">
    <citation type="journal article" date="2019" name="Sci. Rep.">
        <title>Orb-weaving spider Araneus ventricosus genome elucidates the spidroin gene catalogue.</title>
        <authorList>
            <person name="Kono N."/>
            <person name="Nakamura H."/>
            <person name="Ohtoshi R."/>
            <person name="Moran D.A.P."/>
            <person name="Shinohara A."/>
            <person name="Yoshida Y."/>
            <person name="Fujiwara M."/>
            <person name="Mori M."/>
            <person name="Tomita M."/>
            <person name="Arakawa K."/>
        </authorList>
    </citation>
    <scope>NUCLEOTIDE SEQUENCE [LARGE SCALE GENOMIC DNA]</scope>
</reference>
<comment type="caution">
    <text evidence="1">The sequence shown here is derived from an EMBL/GenBank/DDBJ whole genome shotgun (WGS) entry which is preliminary data.</text>
</comment>
<dbReference type="EMBL" id="BGPR01048399">
    <property type="protein sequence ID" value="GBO25397.1"/>
    <property type="molecule type" value="Genomic_DNA"/>
</dbReference>
<evidence type="ECO:0000313" key="2">
    <source>
        <dbReference type="Proteomes" id="UP000499080"/>
    </source>
</evidence>
<dbReference type="Proteomes" id="UP000499080">
    <property type="component" value="Unassembled WGS sequence"/>
</dbReference>
<name>A0A4Y2VNR7_ARAVE</name>
<proteinExistence type="predicted"/>